<dbReference type="SFLD" id="SFLDS00003">
    <property type="entry name" value="Haloacid_Dehalogenase"/>
    <property type="match status" value="1"/>
</dbReference>
<dbReference type="PANTHER" id="PTHR47478">
    <property type="match status" value="1"/>
</dbReference>
<dbReference type="PANTHER" id="PTHR47478:SF1">
    <property type="entry name" value="PYRIMIDINE 5'-NUCLEOTIDASE YJJG"/>
    <property type="match status" value="1"/>
</dbReference>
<comment type="caution">
    <text evidence="1">The sequence shown here is derived from an EMBL/GenBank/DDBJ whole genome shotgun (WGS) entry which is preliminary data.</text>
</comment>
<organism evidence="1 2">
    <name type="scientific">Bdellovibrio svalbardensis</name>
    <dbReference type="NCBI Taxonomy" id="2972972"/>
    <lineage>
        <taxon>Bacteria</taxon>
        <taxon>Pseudomonadati</taxon>
        <taxon>Bdellovibrionota</taxon>
        <taxon>Bdellovibrionia</taxon>
        <taxon>Bdellovibrionales</taxon>
        <taxon>Pseudobdellovibrionaceae</taxon>
        <taxon>Bdellovibrio</taxon>
    </lineage>
</organism>
<reference evidence="1" key="1">
    <citation type="submission" date="2022-08" db="EMBL/GenBank/DDBJ databases">
        <title>Novel Bdellovibrio Species Isolated from Svalbard: Designation Bdellovibrio svalbardensis.</title>
        <authorList>
            <person name="Mitchell R.J."/>
            <person name="Choi S.Y."/>
        </authorList>
    </citation>
    <scope>NUCLEOTIDE SEQUENCE</scope>
    <source>
        <strain evidence="1">PAP01</strain>
    </source>
</reference>
<protein>
    <submittedName>
        <fullName evidence="1">HAD hydrolase-like protein</fullName>
    </submittedName>
</protein>
<name>A0ABT6DEQ8_9BACT</name>
<evidence type="ECO:0000313" key="2">
    <source>
        <dbReference type="Proteomes" id="UP001152321"/>
    </source>
</evidence>
<dbReference type="InterPro" id="IPR036412">
    <property type="entry name" value="HAD-like_sf"/>
</dbReference>
<dbReference type="InterPro" id="IPR023214">
    <property type="entry name" value="HAD_sf"/>
</dbReference>
<dbReference type="RefSeq" id="WP_277576796.1">
    <property type="nucleotide sequence ID" value="NZ_JANRMI010000001.1"/>
</dbReference>
<dbReference type="InterPro" id="IPR052550">
    <property type="entry name" value="Pyrimidine_5'-ntase_YjjG"/>
</dbReference>
<dbReference type="InterPro" id="IPR041492">
    <property type="entry name" value="HAD_2"/>
</dbReference>
<dbReference type="Gene3D" id="1.10.150.520">
    <property type="match status" value="1"/>
</dbReference>
<dbReference type="Proteomes" id="UP001152321">
    <property type="component" value="Unassembled WGS sequence"/>
</dbReference>
<sequence length="227" mass="25744">MIKYKSIVFDLDDTLLDTSGLLVPMASLRACQAMVNAGLSCTLEECMKMRHNLAAEYSHTEIFTQIANHYGMHTKGKAVHDALEQFYNPDIPAVLPLMTGATENLLHLHERYNLYLVTMGSFEAQAEKIRALQIEKFFKKIYVLNGFIGERKEIAFTEILKVEGHHAKELLSIGNRLSSEIRDAKRVGSDTCYFAHGEHVGEKAQYPEDHPDFTIYHHRDLITTCGL</sequence>
<dbReference type="SFLD" id="SFLDG01129">
    <property type="entry name" value="C1.5:_HAD__Beta-PGM__Phosphata"/>
    <property type="match status" value="1"/>
</dbReference>
<proteinExistence type="predicted"/>
<dbReference type="Pfam" id="PF13419">
    <property type="entry name" value="HAD_2"/>
    <property type="match status" value="1"/>
</dbReference>
<evidence type="ECO:0000313" key="1">
    <source>
        <dbReference type="EMBL" id="MDG0815320.1"/>
    </source>
</evidence>
<dbReference type="EMBL" id="JANRMI010000001">
    <property type="protein sequence ID" value="MDG0815320.1"/>
    <property type="molecule type" value="Genomic_DNA"/>
</dbReference>
<dbReference type="Gene3D" id="3.40.50.1000">
    <property type="entry name" value="HAD superfamily/HAD-like"/>
    <property type="match status" value="1"/>
</dbReference>
<keyword evidence="2" id="KW-1185">Reference proteome</keyword>
<dbReference type="SUPFAM" id="SSF56784">
    <property type="entry name" value="HAD-like"/>
    <property type="match status" value="1"/>
</dbReference>
<gene>
    <name evidence="1" type="ORF">NWE73_03035</name>
</gene>
<accession>A0ABT6DEQ8</accession>